<evidence type="ECO:0000256" key="1">
    <source>
        <dbReference type="ARBA" id="ARBA00000900"/>
    </source>
</evidence>
<dbReference type="PANTHER" id="PTHR46077">
    <property type="entry name" value="E3 UBIQUITIN-PROTEIN LIGASE TOPORS"/>
    <property type="match status" value="1"/>
</dbReference>
<dbReference type="GO" id="GO:0000209">
    <property type="term" value="P:protein polyubiquitination"/>
    <property type="evidence" value="ECO:0007669"/>
    <property type="project" value="TreeGrafter"/>
</dbReference>
<dbReference type="Proteomes" id="UP000002669">
    <property type="component" value="Unassembled WGS sequence"/>
</dbReference>
<evidence type="ECO:0000256" key="2">
    <source>
        <dbReference type="ARBA" id="ARBA00012483"/>
    </source>
</evidence>
<keyword evidence="7" id="KW-1185">Reference proteome</keyword>
<keyword evidence="4" id="KW-0805">Transcription regulation</keyword>
<name>E4UXM8_ARTGP</name>
<keyword evidence="3" id="KW-0808">Transferase</keyword>
<evidence type="ECO:0000256" key="3">
    <source>
        <dbReference type="ARBA" id="ARBA00022679"/>
    </source>
</evidence>
<evidence type="ECO:0000256" key="5">
    <source>
        <dbReference type="ARBA" id="ARBA00023163"/>
    </source>
</evidence>
<dbReference type="GO" id="GO:0061630">
    <property type="term" value="F:ubiquitin protein ligase activity"/>
    <property type="evidence" value="ECO:0007669"/>
    <property type="project" value="UniProtKB-EC"/>
</dbReference>
<proteinExistence type="predicted"/>
<comment type="catalytic activity">
    <reaction evidence="1">
        <text>S-ubiquitinyl-[E2 ubiquitin-conjugating enzyme]-L-cysteine + [acceptor protein]-L-lysine = [E2 ubiquitin-conjugating enzyme]-L-cysteine + N(6)-ubiquitinyl-[acceptor protein]-L-lysine.</text>
        <dbReference type="EC" id="2.3.2.27"/>
    </reaction>
</comment>
<dbReference type="EMBL" id="DS989825">
    <property type="protein sequence ID" value="EFR02762.1"/>
    <property type="molecule type" value="Genomic_DNA"/>
</dbReference>
<protein>
    <recommendedName>
        <fullName evidence="2">RING-type E3 ubiquitin transferase</fullName>
        <ecNumber evidence="2">2.3.2.27</ecNumber>
    </recommendedName>
</protein>
<dbReference type="GeneID" id="10028452"/>
<reference evidence="7" key="1">
    <citation type="journal article" date="2012" name="MBio">
        <title>Comparative genome analysis of Trichophyton rubrum and related dermatophytes reveals candidate genes involved in infection.</title>
        <authorList>
            <person name="Martinez D.A."/>
            <person name="Oliver B.G."/>
            <person name="Graeser Y."/>
            <person name="Goldberg J.M."/>
            <person name="Li W."/>
            <person name="Martinez-Rossi N.M."/>
            <person name="Monod M."/>
            <person name="Shelest E."/>
            <person name="Barton R.C."/>
            <person name="Birch E."/>
            <person name="Brakhage A.A."/>
            <person name="Chen Z."/>
            <person name="Gurr S.J."/>
            <person name="Heiman D."/>
            <person name="Heitman J."/>
            <person name="Kosti I."/>
            <person name="Rossi A."/>
            <person name="Saif S."/>
            <person name="Samalova M."/>
            <person name="Saunders C.W."/>
            <person name="Shea T."/>
            <person name="Summerbell R.C."/>
            <person name="Xu J."/>
            <person name="Young S."/>
            <person name="Zeng Q."/>
            <person name="Birren B.W."/>
            <person name="Cuomo C.A."/>
            <person name="White T.C."/>
        </authorList>
    </citation>
    <scope>NUCLEOTIDE SEQUENCE [LARGE SCALE GENOMIC DNA]</scope>
    <source>
        <strain evidence="7">ATCC MYA-4604 / CBS 118893</strain>
    </source>
</reference>
<dbReference type="OrthoDB" id="21204at2759"/>
<dbReference type="RefSeq" id="XP_003173173.1">
    <property type="nucleotide sequence ID" value="XM_003173125.1"/>
</dbReference>
<dbReference type="InParanoid" id="E4UXM8"/>
<evidence type="ECO:0000313" key="6">
    <source>
        <dbReference type="EMBL" id="EFR02762.1"/>
    </source>
</evidence>
<dbReference type="AlphaFoldDB" id="E4UXM8"/>
<dbReference type="VEuPathDB" id="FungiDB:MGYG_09097"/>
<dbReference type="HOGENOM" id="CLU_126895_0_0_1"/>
<dbReference type="EC" id="2.3.2.27" evidence="2"/>
<dbReference type="PANTHER" id="PTHR46077:SF1">
    <property type="entry name" value="TOP1 BINDING ARGININE_SERINE RICH PROTEIN, E3 UBIQUITIN LIGASE"/>
    <property type="match status" value="1"/>
</dbReference>
<accession>E4UXM8</accession>
<keyword evidence="5" id="KW-0804">Transcription</keyword>
<evidence type="ECO:0000313" key="7">
    <source>
        <dbReference type="Proteomes" id="UP000002669"/>
    </source>
</evidence>
<dbReference type="OMA" id="GQSHANR"/>
<dbReference type="eggNOG" id="KOG0800">
    <property type="taxonomic scope" value="Eukaryota"/>
</dbReference>
<dbReference type="STRING" id="535722.E4UXM8"/>
<sequence length="133" mass="15405">MESLRVGSNRHSGYREVTPRMIDQDGKLLSRARRWIRRELQVFTFLSLREGQSHANRGVRIGNPEYLLEYIVAVIRTVDIKGSAGQAEMMLRDFLGKEYACLFLHELQSWLRSPFETLGEWDAAVQYDEIGIS</sequence>
<organism evidence="7">
    <name type="scientific">Arthroderma gypseum (strain ATCC MYA-4604 / CBS 118893)</name>
    <name type="common">Microsporum gypseum</name>
    <dbReference type="NCBI Taxonomy" id="535722"/>
    <lineage>
        <taxon>Eukaryota</taxon>
        <taxon>Fungi</taxon>
        <taxon>Dikarya</taxon>
        <taxon>Ascomycota</taxon>
        <taxon>Pezizomycotina</taxon>
        <taxon>Eurotiomycetes</taxon>
        <taxon>Eurotiomycetidae</taxon>
        <taxon>Onygenales</taxon>
        <taxon>Arthrodermataceae</taxon>
        <taxon>Nannizzia</taxon>
    </lineage>
</organism>
<dbReference type="GO" id="GO:0006513">
    <property type="term" value="P:protein monoubiquitination"/>
    <property type="evidence" value="ECO:0007669"/>
    <property type="project" value="TreeGrafter"/>
</dbReference>
<gene>
    <name evidence="6" type="ORF">MGYG_09097</name>
</gene>
<evidence type="ECO:0000256" key="4">
    <source>
        <dbReference type="ARBA" id="ARBA00023015"/>
    </source>
</evidence>